<gene>
    <name evidence="3" type="ORF">SI859A1_01017</name>
</gene>
<proteinExistence type="predicted"/>
<dbReference type="Pfam" id="PF20057">
    <property type="entry name" value="DUF6456"/>
    <property type="match status" value="1"/>
</dbReference>
<sequence length="320" mass="34547">MQDQIPARSGDISSNRGGLPGVPAVAPIDLQPARDGVPPIDTRLGCRLAREIASTFLDVPVCDIDRPTRAIAPICEARHVAMYLAHVVFQIPLTGMAGPFGRDRTTIAYAVRRIEDRRDDAEFDAVIERLERLGTAIRAALQRGSGRGEAAFNDDESPLARLARRRGRDGAAFLTAQEVEAGERLRGHFTRGQLMPGISQRWDAQPRGQGSRGGGDVSDSAIDARRRVDAAIGAVGPELSGVLLDFCCFLKGLETIERERQWPVRSAKLLLKAGLGVLARHYGLDRQAGHREGRIRRWGTADSRPTIGGAQGGGDQPADG</sequence>
<feature type="region of interest" description="Disordered" evidence="1">
    <location>
        <begin position="293"/>
        <end position="320"/>
    </location>
</feature>
<dbReference type="SMART" id="SM00760">
    <property type="entry name" value="Bac_DnaA_C"/>
    <property type="match status" value="1"/>
</dbReference>
<feature type="compositionally biased region" description="Gly residues" evidence="1">
    <location>
        <begin position="309"/>
        <end position="320"/>
    </location>
</feature>
<keyword evidence="4" id="KW-1185">Reference proteome</keyword>
<evidence type="ECO:0000313" key="3">
    <source>
        <dbReference type="EMBL" id="EAS50891.1"/>
    </source>
</evidence>
<accession>Q1YJI2</accession>
<dbReference type="CDD" id="cd06571">
    <property type="entry name" value="Bac_DnaA_C"/>
    <property type="match status" value="1"/>
</dbReference>
<protein>
    <recommendedName>
        <fullName evidence="2">Chromosomal replication initiator DnaA C-terminal domain-containing protein</fullName>
    </recommendedName>
</protein>
<dbReference type="InterPro" id="IPR045599">
    <property type="entry name" value="DUF6456"/>
</dbReference>
<reference evidence="3 4" key="1">
    <citation type="journal article" date="2008" name="Appl. Environ. Microbiol.">
        <title>Genomic insights into Mn(II) oxidation by the marine alphaproteobacterium Aurantimonas sp. strain SI85-9A1.</title>
        <authorList>
            <person name="Dick G.J."/>
            <person name="Podell S."/>
            <person name="Johnson H.A."/>
            <person name="Rivera-Espinoza Y."/>
            <person name="Bernier-Latmani R."/>
            <person name="McCarthy J.K."/>
            <person name="Torpey J.W."/>
            <person name="Clement B.G."/>
            <person name="Gaasterland T."/>
            <person name="Tebo B.M."/>
        </authorList>
    </citation>
    <scope>NUCLEOTIDE SEQUENCE [LARGE SCALE GENOMIC DNA]</scope>
    <source>
        <strain evidence="3 4">SI85-9A1</strain>
    </source>
</reference>
<dbReference type="InterPro" id="IPR013159">
    <property type="entry name" value="DnaA_C"/>
</dbReference>
<feature type="region of interest" description="Disordered" evidence="1">
    <location>
        <begin position="200"/>
        <end position="220"/>
    </location>
</feature>
<dbReference type="GO" id="GO:0006275">
    <property type="term" value="P:regulation of DNA replication"/>
    <property type="evidence" value="ECO:0007669"/>
    <property type="project" value="InterPro"/>
</dbReference>
<dbReference type="Pfam" id="PF08299">
    <property type="entry name" value="Bac_DnaA_C"/>
    <property type="match status" value="1"/>
</dbReference>
<dbReference type="AlphaFoldDB" id="Q1YJI2"/>
<evidence type="ECO:0000256" key="1">
    <source>
        <dbReference type="SAM" id="MobiDB-lite"/>
    </source>
</evidence>
<dbReference type="EMBL" id="AAPJ01000002">
    <property type="protein sequence ID" value="EAS50891.1"/>
    <property type="molecule type" value="Genomic_DNA"/>
</dbReference>
<dbReference type="SUPFAM" id="SSF48295">
    <property type="entry name" value="TrpR-like"/>
    <property type="match status" value="1"/>
</dbReference>
<name>Q1YJI2_AURMS</name>
<dbReference type="InterPro" id="IPR010921">
    <property type="entry name" value="Trp_repressor/repl_initiator"/>
</dbReference>
<dbReference type="BioCyc" id="AURANTIMONAS:SI859A1_01017-MONOMER"/>
<dbReference type="GO" id="GO:0005524">
    <property type="term" value="F:ATP binding"/>
    <property type="evidence" value="ECO:0007669"/>
    <property type="project" value="InterPro"/>
</dbReference>
<comment type="caution">
    <text evidence="3">The sequence shown here is derived from an EMBL/GenBank/DDBJ whole genome shotgun (WGS) entry which is preliminary data.</text>
</comment>
<evidence type="ECO:0000259" key="2">
    <source>
        <dbReference type="SMART" id="SM00760"/>
    </source>
</evidence>
<dbReference type="Proteomes" id="UP000000321">
    <property type="component" value="Unassembled WGS sequence"/>
</dbReference>
<feature type="domain" description="Chromosomal replication initiator DnaA C-terminal" evidence="2">
    <location>
        <begin position="45"/>
        <end position="114"/>
    </location>
</feature>
<evidence type="ECO:0000313" key="4">
    <source>
        <dbReference type="Proteomes" id="UP000000321"/>
    </source>
</evidence>
<dbReference type="GO" id="GO:0006270">
    <property type="term" value="P:DNA replication initiation"/>
    <property type="evidence" value="ECO:0007669"/>
    <property type="project" value="InterPro"/>
</dbReference>
<organism evidence="3 4">
    <name type="scientific">Aurantimonas manganoxydans (strain ATCC BAA-1229 / DSM 21871 / SI85-9A1)</name>
    <dbReference type="NCBI Taxonomy" id="287752"/>
    <lineage>
        <taxon>Bacteria</taxon>
        <taxon>Pseudomonadati</taxon>
        <taxon>Pseudomonadota</taxon>
        <taxon>Alphaproteobacteria</taxon>
        <taxon>Hyphomicrobiales</taxon>
        <taxon>Aurantimonadaceae</taxon>
        <taxon>Aurantimonas</taxon>
    </lineage>
</organism>
<dbReference type="GO" id="GO:0043565">
    <property type="term" value="F:sequence-specific DNA binding"/>
    <property type="evidence" value="ECO:0007669"/>
    <property type="project" value="InterPro"/>
</dbReference>
<dbReference type="Gene3D" id="1.10.1750.10">
    <property type="match status" value="1"/>
</dbReference>
<dbReference type="HOGENOM" id="CLU_841533_0_0_5"/>